<dbReference type="Pfam" id="PF00545">
    <property type="entry name" value="Ribonuclease"/>
    <property type="match status" value="1"/>
</dbReference>
<feature type="compositionally biased region" description="Polar residues" evidence="3">
    <location>
        <begin position="27"/>
        <end position="48"/>
    </location>
</feature>
<evidence type="ECO:0000313" key="4">
    <source>
        <dbReference type="EMBL" id="MBB3005523.1"/>
    </source>
</evidence>
<proteinExistence type="predicted"/>
<dbReference type="GO" id="GO:0046589">
    <property type="term" value="F:ribonuclease T1 activity"/>
    <property type="evidence" value="ECO:0007669"/>
    <property type="project" value="UniProtKB-EC"/>
</dbReference>
<dbReference type="InterPro" id="IPR000026">
    <property type="entry name" value="N1-like"/>
</dbReference>
<dbReference type="GO" id="GO:0016787">
    <property type="term" value="F:hydrolase activity"/>
    <property type="evidence" value="ECO:0007669"/>
    <property type="project" value="UniProtKB-KW"/>
</dbReference>
<dbReference type="EMBL" id="JACHWF010000001">
    <property type="protein sequence ID" value="MBB3005523.1"/>
    <property type="molecule type" value="Genomic_DNA"/>
</dbReference>
<feature type="region of interest" description="Disordered" evidence="3">
    <location>
        <begin position="11"/>
        <end position="48"/>
    </location>
</feature>
<dbReference type="AlphaFoldDB" id="A0A7W4V5Q0"/>
<gene>
    <name evidence="4" type="ORF">FHX61_000139</name>
</gene>
<keyword evidence="2" id="KW-0378">Hydrolase</keyword>
<reference evidence="4 5" key="1">
    <citation type="submission" date="2020-08" db="EMBL/GenBank/DDBJ databases">
        <title>Genomic Encyclopedia of Type Strains, Phase IV (KMG-V): Genome sequencing to study the core and pangenomes of soil and plant-associated prokaryotes.</title>
        <authorList>
            <person name="Whitman W."/>
        </authorList>
    </citation>
    <scope>NUCLEOTIDE SEQUENCE [LARGE SCALE GENOMIC DNA]</scope>
    <source>
        <strain evidence="4 5">SLV-2362</strain>
    </source>
</reference>
<name>A0A7W4V5Q0_9BURK</name>
<dbReference type="CDD" id="cd00607">
    <property type="entry name" value="RNase_Sa"/>
    <property type="match status" value="1"/>
</dbReference>
<protein>
    <submittedName>
        <fullName evidence="4">Ribonuclease T1</fullName>
        <ecNumber evidence="4">4.6.1.24</ecNumber>
    </submittedName>
</protein>
<comment type="caution">
    <text evidence="4">The sequence shown here is derived from an EMBL/GenBank/DDBJ whole genome shotgun (WGS) entry which is preliminary data.</text>
</comment>
<dbReference type="EC" id="4.6.1.24" evidence="4"/>
<organism evidence="4 5">
    <name type="scientific">Cupriavidus alkaliphilus</name>
    <dbReference type="NCBI Taxonomy" id="942866"/>
    <lineage>
        <taxon>Bacteria</taxon>
        <taxon>Pseudomonadati</taxon>
        <taxon>Pseudomonadota</taxon>
        <taxon>Betaproteobacteria</taxon>
        <taxon>Burkholderiales</taxon>
        <taxon>Burkholderiaceae</taxon>
        <taxon>Cupriavidus</taxon>
    </lineage>
</organism>
<dbReference type="Proteomes" id="UP000578036">
    <property type="component" value="Unassembled WGS sequence"/>
</dbReference>
<keyword evidence="1" id="KW-0540">Nuclease</keyword>
<dbReference type="InterPro" id="IPR016191">
    <property type="entry name" value="Ribonuclease/ribotoxin"/>
</dbReference>
<sequence>MSAPVRPAFLARRFNQRRGAGQGGPDRSSTQPAAGSISGSTKTSNVGFQVSPMRHATRMLARSLTGAALVLALAQPTLARQAQTEGLGTIAVQQLPNEARQTLERIEAGGPFPYDKDGSRFGNYERILPLKERGYYREYTVKSARSRNRGAKRIVCGGEQRAANDCYYTEDHYNSFKRILK</sequence>
<evidence type="ECO:0000256" key="3">
    <source>
        <dbReference type="SAM" id="MobiDB-lite"/>
    </source>
</evidence>
<dbReference type="SUPFAM" id="SSF53933">
    <property type="entry name" value="Microbial ribonucleases"/>
    <property type="match status" value="1"/>
</dbReference>
<evidence type="ECO:0000256" key="1">
    <source>
        <dbReference type="ARBA" id="ARBA00022722"/>
    </source>
</evidence>
<keyword evidence="5" id="KW-1185">Reference proteome</keyword>
<dbReference type="GO" id="GO:0003723">
    <property type="term" value="F:RNA binding"/>
    <property type="evidence" value="ECO:0007669"/>
    <property type="project" value="InterPro"/>
</dbReference>
<evidence type="ECO:0000313" key="5">
    <source>
        <dbReference type="Proteomes" id="UP000578036"/>
    </source>
</evidence>
<dbReference type="Gene3D" id="3.10.450.30">
    <property type="entry name" value="Microbial ribonucleases"/>
    <property type="match status" value="1"/>
</dbReference>
<evidence type="ECO:0000256" key="2">
    <source>
        <dbReference type="ARBA" id="ARBA00022801"/>
    </source>
</evidence>
<keyword evidence="4" id="KW-0456">Lyase</keyword>
<accession>A0A7W4V5Q0</accession>